<dbReference type="PANTHER" id="PTHR43563:SF14">
    <property type="entry name" value="AMINE OXIDASE"/>
    <property type="match status" value="1"/>
</dbReference>
<dbReference type="SUPFAM" id="SSF54373">
    <property type="entry name" value="FAD-linked reductases, C-terminal domain"/>
    <property type="match status" value="1"/>
</dbReference>
<accession>A0A1G7TQS9</accession>
<protein>
    <submittedName>
        <fullName evidence="3">Monoamine oxidase</fullName>
    </submittedName>
</protein>
<dbReference type="OrthoDB" id="337830at2"/>
<evidence type="ECO:0000259" key="2">
    <source>
        <dbReference type="Pfam" id="PF01593"/>
    </source>
</evidence>
<keyword evidence="4" id="KW-1185">Reference proteome</keyword>
<dbReference type="PANTHER" id="PTHR43563">
    <property type="entry name" value="AMINE OXIDASE"/>
    <property type="match status" value="1"/>
</dbReference>
<feature type="domain" description="Amine oxidase" evidence="2">
    <location>
        <begin position="105"/>
        <end position="351"/>
    </location>
</feature>
<dbReference type="GO" id="GO:0016491">
    <property type="term" value="F:oxidoreductase activity"/>
    <property type="evidence" value="ECO:0007669"/>
    <property type="project" value="InterPro"/>
</dbReference>
<dbReference type="InterPro" id="IPR050703">
    <property type="entry name" value="Flavin_MAO"/>
</dbReference>
<evidence type="ECO:0000256" key="1">
    <source>
        <dbReference type="ARBA" id="ARBA00005995"/>
    </source>
</evidence>
<gene>
    <name evidence="3" type="ORF">SAMN04489759_10727</name>
</gene>
<proteinExistence type="inferred from homology"/>
<organism evidence="3 4">
    <name type="scientific">Sulfitobacter delicatus</name>
    <dbReference type="NCBI Taxonomy" id="218672"/>
    <lineage>
        <taxon>Bacteria</taxon>
        <taxon>Pseudomonadati</taxon>
        <taxon>Pseudomonadota</taxon>
        <taxon>Alphaproteobacteria</taxon>
        <taxon>Rhodobacterales</taxon>
        <taxon>Roseobacteraceae</taxon>
        <taxon>Sulfitobacter</taxon>
    </lineage>
</organism>
<reference evidence="4" key="1">
    <citation type="submission" date="2016-10" db="EMBL/GenBank/DDBJ databases">
        <authorList>
            <person name="Varghese N."/>
            <person name="Submissions S."/>
        </authorList>
    </citation>
    <scope>NUCLEOTIDE SEQUENCE [LARGE SCALE GENOMIC DNA]</scope>
    <source>
        <strain evidence="4">DSM 16477</strain>
    </source>
</reference>
<dbReference type="Proteomes" id="UP000199399">
    <property type="component" value="Unassembled WGS sequence"/>
</dbReference>
<sequence length="356" mass="38382">MDVVIIGAGLSGLTAAAVLRAAGASVRILEADAQIGGRIRPLRDPASNLAIADLGPTWVWPRHQPVVTRWLEDLGAATFEQFNEGNAVIVGYGPAPLRQPLPGQNGMVRIAGGLTTLVGTLANRVGHDNIRRSAQVTEVSEHGPDHIAVHLSSSEIITAQKVIISVPLRITATTIRLPWASSALIDDMRRMPTWMSTHAKAVAIYEKPFWRDDGLSGRVVSRIGPLAEVHDHTGVDHTPAALFGFVNWPPEQRRANPERLRRAILDQLSDCFGDAAAHPLELAIQDWAMNHWIVSALDTSQQATHPDIGPASLRQPHLEGRVRFAVSEASKLSPGLIEGALAIGERAALELLEANL</sequence>
<dbReference type="PRINTS" id="PR00420">
    <property type="entry name" value="RNGMNOXGNASE"/>
</dbReference>
<name>A0A1G7TQS9_9RHOB</name>
<dbReference type="SUPFAM" id="SSF51905">
    <property type="entry name" value="FAD/NAD(P)-binding domain"/>
    <property type="match status" value="1"/>
</dbReference>
<dbReference type="Pfam" id="PF01593">
    <property type="entry name" value="Amino_oxidase"/>
    <property type="match status" value="1"/>
</dbReference>
<evidence type="ECO:0000313" key="4">
    <source>
        <dbReference type="Proteomes" id="UP000199399"/>
    </source>
</evidence>
<dbReference type="STRING" id="218672.SAMN04489759_10727"/>
<dbReference type="Pfam" id="PF13450">
    <property type="entry name" value="NAD_binding_8"/>
    <property type="match status" value="1"/>
</dbReference>
<dbReference type="Gene3D" id="3.50.50.60">
    <property type="entry name" value="FAD/NAD(P)-binding domain"/>
    <property type="match status" value="2"/>
</dbReference>
<dbReference type="EMBL" id="FNBP01000007">
    <property type="protein sequence ID" value="SDG37522.1"/>
    <property type="molecule type" value="Genomic_DNA"/>
</dbReference>
<dbReference type="InterPro" id="IPR002937">
    <property type="entry name" value="Amino_oxidase"/>
</dbReference>
<evidence type="ECO:0000313" key="3">
    <source>
        <dbReference type="EMBL" id="SDG37522.1"/>
    </source>
</evidence>
<comment type="similarity">
    <text evidence="1">Belongs to the flavin monoamine oxidase family.</text>
</comment>
<dbReference type="AlphaFoldDB" id="A0A1G7TQS9"/>
<dbReference type="InterPro" id="IPR036188">
    <property type="entry name" value="FAD/NAD-bd_sf"/>
</dbReference>